<proteinExistence type="predicted"/>
<evidence type="ECO:0000313" key="1">
    <source>
        <dbReference type="EMBL" id="SEW38594.1"/>
    </source>
</evidence>
<dbReference type="InterPro" id="IPR019647">
    <property type="entry name" value="PhoP_reg_network_YrbL"/>
</dbReference>
<accession>A0A1I0RCN0</accession>
<name>A0A1I0RCN0_9RHOB</name>
<dbReference type="OrthoDB" id="5421848at2"/>
<dbReference type="STRING" id="364200.SAMN04488515_2488"/>
<sequence length="232" mass="26271">MSSGSSAIIHLDPAAKVAEGGERTVYVHPHNQHLLIKVLKPRHTDEFNRWTFGHLTQRYFPKTRYRSTVKQYDEYQRLMFAHMDETGFVPPITHLYGFTATNLGMGGITERVTDGAGNNAPTLEQMVKHGTFGADDLDRLNGFVAHLYEVSICGADFGPANFVYGHRHLGTHGQMTDKQWVLVDGFGDRFAITIRSISEKVRRLGMDDCFKRSKKVAGLRWNPAKRQYQLTS</sequence>
<dbReference type="Proteomes" id="UP000199167">
    <property type="component" value="Unassembled WGS sequence"/>
</dbReference>
<gene>
    <name evidence="1" type="ORF">SAMN04488515_2488</name>
</gene>
<reference evidence="1 2" key="1">
    <citation type="submission" date="2016-10" db="EMBL/GenBank/DDBJ databases">
        <authorList>
            <person name="de Groot N.N."/>
        </authorList>
    </citation>
    <scope>NUCLEOTIDE SEQUENCE [LARGE SCALE GENOMIC DNA]</scope>
    <source>
        <strain evidence="1 2">DSM 17925</strain>
    </source>
</reference>
<organism evidence="1 2">
    <name type="scientific">Cognatiyoonia koreensis</name>
    <dbReference type="NCBI Taxonomy" id="364200"/>
    <lineage>
        <taxon>Bacteria</taxon>
        <taxon>Pseudomonadati</taxon>
        <taxon>Pseudomonadota</taxon>
        <taxon>Alphaproteobacteria</taxon>
        <taxon>Rhodobacterales</taxon>
        <taxon>Paracoccaceae</taxon>
        <taxon>Cognatiyoonia</taxon>
    </lineage>
</organism>
<dbReference type="EMBL" id="FOIZ01000002">
    <property type="protein sequence ID" value="SEW38594.1"/>
    <property type="molecule type" value="Genomic_DNA"/>
</dbReference>
<protein>
    <submittedName>
        <fullName evidence="1">PhoP regulatory network protein YrbL</fullName>
    </submittedName>
</protein>
<keyword evidence="2" id="KW-1185">Reference proteome</keyword>
<dbReference type="Pfam" id="PF10707">
    <property type="entry name" value="YrbL-PhoP_reg"/>
    <property type="match status" value="1"/>
</dbReference>
<evidence type="ECO:0000313" key="2">
    <source>
        <dbReference type="Proteomes" id="UP000199167"/>
    </source>
</evidence>
<dbReference type="AlphaFoldDB" id="A0A1I0RCN0"/>
<dbReference type="RefSeq" id="WP_089995221.1">
    <property type="nucleotide sequence ID" value="NZ_FOIZ01000002.1"/>
</dbReference>